<evidence type="ECO:0000313" key="2">
    <source>
        <dbReference type="EMBL" id="KAK0667363.1"/>
    </source>
</evidence>
<comment type="caution">
    <text evidence="2">The sequence shown here is derived from an EMBL/GenBank/DDBJ whole genome shotgun (WGS) entry which is preliminary data.</text>
</comment>
<sequence length="85" mass="8893">MKFTTAALSVALLATGNLQALASPVTSQTKSALIKRDFELDCEFLFIDTTADCEANGYFCDDNGEVQTSDTTVGSLVCGLGCGCI</sequence>
<evidence type="ECO:0000256" key="1">
    <source>
        <dbReference type="SAM" id="SignalP"/>
    </source>
</evidence>
<keyword evidence="1" id="KW-0732">Signal</keyword>
<dbReference type="EMBL" id="JAULSY010000073">
    <property type="protein sequence ID" value="KAK0667363.1"/>
    <property type="molecule type" value="Genomic_DNA"/>
</dbReference>
<evidence type="ECO:0000313" key="3">
    <source>
        <dbReference type="Proteomes" id="UP001174997"/>
    </source>
</evidence>
<gene>
    <name evidence="2" type="ORF">QBC41DRAFT_324073</name>
</gene>
<accession>A0AA39ZBI6</accession>
<feature type="chain" id="PRO_5041278364" evidence="1">
    <location>
        <begin position="23"/>
        <end position="85"/>
    </location>
</feature>
<feature type="signal peptide" evidence="1">
    <location>
        <begin position="1"/>
        <end position="22"/>
    </location>
</feature>
<keyword evidence="3" id="KW-1185">Reference proteome</keyword>
<reference evidence="2" key="1">
    <citation type="submission" date="2023-06" db="EMBL/GenBank/DDBJ databases">
        <title>Genome-scale phylogeny and comparative genomics of the fungal order Sordariales.</title>
        <authorList>
            <consortium name="Lawrence Berkeley National Laboratory"/>
            <person name="Hensen N."/>
            <person name="Bonometti L."/>
            <person name="Westerberg I."/>
            <person name="Brannstrom I.O."/>
            <person name="Guillou S."/>
            <person name="Cros-Aarteil S."/>
            <person name="Calhoun S."/>
            <person name="Haridas S."/>
            <person name="Kuo A."/>
            <person name="Mondo S."/>
            <person name="Pangilinan J."/>
            <person name="Riley R."/>
            <person name="Labutti K."/>
            <person name="Andreopoulos B."/>
            <person name="Lipzen A."/>
            <person name="Chen C."/>
            <person name="Yanf M."/>
            <person name="Daum C."/>
            <person name="Ng V."/>
            <person name="Clum A."/>
            <person name="Steindorff A."/>
            <person name="Ohm R."/>
            <person name="Martin F."/>
            <person name="Silar P."/>
            <person name="Natvig D."/>
            <person name="Lalanne C."/>
            <person name="Gautier V."/>
            <person name="Ament-Velasquez S.L."/>
            <person name="Kruys A."/>
            <person name="Hutchinson M.I."/>
            <person name="Powell A.J."/>
            <person name="Barry K."/>
            <person name="Miller A.N."/>
            <person name="Grigoriev I.V."/>
            <person name="Debuchy R."/>
            <person name="Gladieux P."/>
            <person name="Thoren M.H."/>
            <person name="Johannesson H."/>
        </authorList>
    </citation>
    <scope>NUCLEOTIDE SEQUENCE</scope>
    <source>
        <strain evidence="2">CBS 307.81</strain>
    </source>
</reference>
<dbReference type="Proteomes" id="UP001174997">
    <property type="component" value="Unassembled WGS sequence"/>
</dbReference>
<proteinExistence type="predicted"/>
<name>A0AA39ZBI6_9PEZI</name>
<dbReference type="AlphaFoldDB" id="A0AA39ZBI6"/>
<organism evidence="2 3">
    <name type="scientific">Cercophora samala</name>
    <dbReference type="NCBI Taxonomy" id="330535"/>
    <lineage>
        <taxon>Eukaryota</taxon>
        <taxon>Fungi</taxon>
        <taxon>Dikarya</taxon>
        <taxon>Ascomycota</taxon>
        <taxon>Pezizomycotina</taxon>
        <taxon>Sordariomycetes</taxon>
        <taxon>Sordariomycetidae</taxon>
        <taxon>Sordariales</taxon>
        <taxon>Lasiosphaeriaceae</taxon>
        <taxon>Cercophora</taxon>
    </lineage>
</organism>
<protein>
    <submittedName>
        <fullName evidence="2">Uncharacterized protein</fullName>
    </submittedName>
</protein>